<feature type="domain" description="DUF6671" evidence="1">
    <location>
        <begin position="67"/>
        <end position="283"/>
    </location>
</feature>
<name>A0ABW6DC68_9BACT</name>
<dbReference type="RefSeq" id="WP_377983374.1">
    <property type="nucleotide sequence ID" value="NZ_JBBKXZ010000002.1"/>
</dbReference>
<dbReference type="EMBL" id="JBBKXZ010000002">
    <property type="protein sequence ID" value="MFD3394492.1"/>
    <property type="molecule type" value="Genomic_DNA"/>
</dbReference>
<accession>A0ABW6DC68</accession>
<evidence type="ECO:0000313" key="2">
    <source>
        <dbReference type="EMBL" id="MFD3394492.1"/>
    </source>
</evidence>
<reference evidence="2 3" key="1">
    <citation type="submission" date="2024-03" db="EMBL/GenBank/DDBJ databases">
        <title>Aquirufa genome sequencing.</title>
        <authorList>
            <person name="Pitt A."/>
            <person name="Hahn M.W."/>
        </authorList>
    </citation>
    <scope>NUCLEOTIDE SEQUENCE [LARGE SCALE GENOMIC DNA]</scope>
    <source>
        <strain evidence="2 3">OSTEICH-129V</strain>
    </source>
</reference>
<keyword evidence="3" id="KW-1185">Reference proteome</keyword>
<sequence>MDSLTHFKGRKIVIATKHGKENVIAPHLTKDLGLYCFVTDQLDTDLLGTFSGEVDRTDSPVETARKKCQLAMDLTSVDLAIASEGSFGPHPSIPFIPAHEEFLLLIDKKNNWEFLVRKLETKTNYRQITLTSIDMLTDFLHQAKFPSHGLIVKKQADDSADCVKGIRDKQVLHQTVEYFFSRFGQCTVETDMRAMHNMTRMDVLDLMTASLIQQINSTCPTCQTPGFSLKEKERGLPCSLCGNPTRTVKADIYACQACTYTEHRPPGHAMEKEDPMYCDICNP</sequence>
<dbReference type="Proteomes" id="UP001598138">
    <property type="component" value="Unassembled WGS sequence"/>
</dbReference>
<evidence type="ECO:0000259" key="1">
    <source>
        <dbReference type="Pfam" id="PF20376"/>
    </source>
</evidence>
<evidence type="ECO:0000313" key="3">
    <source>
        <dbReference type="Proteomes" id="UP001598138"/>
    </source>
</evidence>
<organism evidence="2 3">
    <name type="scientific">Aquirufa avitistagni</name>
    <dbReference type="NCBI Taxonomy" id="3104728"/>
    <lineage>
        <taxon>Bacteria</taxon>
        <taxon>Pseudomonadati</taxon>
        <taxon>Bacteroidota</taxon>
        <taxon>Cytophagia</taxon>
        <taxon>Cytophagales</taxon>
        <taxon>Flectobacillaceae</taxon>
        <taxon>Aquirufa</taxon>
    </lineage>
</organism>
<dbReference type="InterPro" id="IPR046612">
    <property type="entry name" value="DUF6671"/>
</dbReference>
<protein>
    <submittedName>
        <fullName evidence="2">DUF6671 family protein</fullName>
    </submittedName>
</protein>
<dbReference type="Pfam" id="PF20376">
    <property type="entry name" value="DUF6671"/>
    <property type="match status" value="1"/>
</dbReference>
<gene>
    <name evidence="2" type="ORF">U0R10_07665</name>
</gene>
<proteinExistence type="predicted"/>
<comment type="caution">
    <text evidence="2">The sequence shown here is derived from an EMBL/GenBank/DDBJ whole genome shotgun (WGS) entry which is preliminary data.</text>
</comment>